<sequence>MRVLRRTRRKVRRSVVIGAVRAIVTKASARTKSIAVGAIASTGRRIVLRSMIEMIGAAIGTSVTSTRVARAAGTRTIAGRTSTSEAATTSVTTTARIVATGGLRRVTASANPVRNEAAGGGRARGASLQRRCHRPSRTTCRIPRESGCCQRR</sequence>
<dbReference type="EMBL" id="HBUE01158874">
    <property type="protein sequence ID" value="CAG6509115.1"/>
    <property type="molecule type" value="Transcribed_RNA"/>
</dbReference>
<dbReference type="EMBL" id="HBUE01001945">
    <property type="protein sequence ID" value="CAG6443993.1"/>
    <property type="molecule type" value="Transcribed_RNA"/>
</dbReference>
<proteinExistence type="predicted"/>
<dbReference type="EMBL" id="HBUE01001946">
    <property type="protein sequence ID" value="CAG6443996.1"/>
    <property type="molecule type" value="Transcribed_RNA"/>
</dbReference>
<protein>
    <submittedName>
        <fullName evidence="1">(northern house mosquito) hypothetical protein</fullName>
    </submittedName>
</protein>
<dbReference type="EMBL" id="HBUE01264003">
    <property type="protein sequence ID" value="CAG6560489.1"/>
    <property type="molecule type" value="Transcribed_RNA"/>
</dbReference>
<name>A0A8D8ITQ5_CULPI</name>
<accession>A0A8D8ITQ5</accession>
<organism evidence="1">
    <name type="scientific">Culex pipiens</name>
    <name type="common">House mosquito</name>
    <dbReference type="NCBI Taxonomy" id="7175"/>
    <lineage>
        <taxon>Eukaryota</taxon>
        <taxon>Metazoa</taxon>
        <taxon>Ecdysozoa</taxon>
        <taxon>Arthropoda</taxon>
        <taxon>Hexapoda</taxon>
        <taxon>Insecta</taxon>
        <taxon>Pterygota</taxon>
        <taxon>Neoptera</taxon>
        <taxon>Endopterygota</taxon>
        <taxon>Diptera</taxon>
        <taxon>Nematocera</taxon>
        <taxon>Culicoidea</taxon>
        <taxon>Culicidae</taxon>
        <taxon>Culicinae</taxon>
        <taxon>Culicini</taxon>
        <taxon>Culex</taxon>
        <taxon>Culex</taxon>
    </lineage>
</organism>
<reference evidence="1" key="1">
    <citation type="submission" date="2021-05" db="EMBL/GenBank/DDBJ databases">
        <authorList>
            <person name="Alioto T."/>
            <person name="Alioto T."/>
            <person name="Gomez Garrido J."/>
        </authorList>
    </citation>
    <scope>NUCLEOTIDE SEQUENCE</scope>
</reference>
<evidence type="ECO:0000313" key="1">
    <source>
        <dbReference type="EMBL" id="CAG6560489.1"/>
    </source>
</evidence>
<dbReference type="AlphaFoldDB" id="A0A8D8ITQ5"/>